<dbReference type="GO" id="GO:0016787">
    <property type="term" value="F:hydrolase activity"/>
    <property type="evidence" value="ECO:0007669"/>
    <property type="project" value="UniProtKB-KW"/>
</dbReference>
<dbReference type="EC" id="3.5.2.19" evidence="3"/>
<dbReference type="EMBL" id="PQWO01000011">
    <property type="protein sequence ID" value="PZD72170.1"/>
    <property type="molecule type" value="Genomic_DNA"/>
</dbReference>
<keyword evidence="1 3" id="KW-0378">Hydrolase</keyword>
<dbReference type="RefSeq" id="WP_110987162.1">
    <property type="nucleotide sequence ID" value="NZ_CAWNWM010000011.1"/>
</dbReference>
<name>A0A2W1JEF4_9CYAN</name>
<keyword evidence="4" id="KW-1185">Reference proteome</keyword>
<dbReference type="PANTHER" id="PTHR43540:SF1">
    <property type="entry name" value="ISOCHORISMATASE HYDROLASE"/>
    <property type="match status" value="1"/>
</dbReference>
<dbReference type="Proteomes" id="UP000248857">
    <property type="component" value="Unassembled WGS sequence"/>
</dbReference>
<organism evidence="3 4">
    <name type="scientific">Acaryochloris thomasi RCC1774</name>
    <dbReference type="NCBI Taxonomy" id="1764569"/>
    <lineage>
        <taxon>Bacteria</taxon>
        <taxon>Bacillati</taxon>
        <taxon>Cyanobacteriota</taxon>
        <taxon>Cyanophyceae</taxon>
        <taxon>Acaryochloridales</taxon>
        <taxon>Acaryochloridaceae</taxon>
        <taxon>Acaryochloris</taxon>
        <taxon>Acaryochloris thomasi</taxon>
    </lineage>
</organism>
<dbReference type="CDD" id="cd01014">
    <property type="entry name" value="nicotinamidase_related"/>
    <property type="match status" value="1"/>
</dbReference>
<dbReference type="PANTHER" id="PTHR43540">
    <property type="entry name" value="PEROXYUREIDOACRYLATE/UREIDOACRYLATE AMIDOHYDROLASE-RELATED"/>
    <property type="match status" value="1"/>
</dbReference>
<comment type="caution">
    <text evidence="3">The sequence shown here is derived from an EMBL/GenBank/DDBJ whole genome shotgun (WGS) entry which is preliminary data.</text>
</comment>
<sequence length="182" mass="20247">MKRGLIVIDVQNDYFKGGSMELVAMDKAASNCKRLLNAFRTEQAPLFYIQHISTQDHPTFFAPNTPGCRIHNSIQPQEREVVLIKHYPNSFRETDLNAHLQKAGVEEVVVCGAMSQMCVDSTTRAAFDLGYKCHVISDACATKDLEFDGQLVKASEVQAAFMAALRAPFAQISSTDQFLDNQ</sequence>
<evidence type="ECO:0000313" key="4">
    <source>
        <dbReference type="Proteomes" id="UP000248857"/>
    </source>
</evidence>
<dbReference type="OrthoDB" id="257098at2"/>
<dbReference type="InterPro" id="IPR036380">
    <property type="entry name" value="Isochorismatase-like_sf"/>
</dbReference>
<proteinExistence type="predicted"/>
<dbReference type="Gene3D" id="3.40.50.850">
    <property type="entry name" value="Isochorismatase-like"/>
    <property type="match status" value="1"/>
</dbReference>
<reference evidence="3 4" key="1">
    <citation type="journal article" date="2018" name="Sci. Rep.">
        <title>A novel species of the marine cyanobacterium Acaryochloris with a unique pigment content and lifestyle.</title>
        <authorList>
            <person name="Partensky F."/>
            <person name="Six C."/>
            <person name="Ratin M."/>
            <person name="Garczarek L."/>
            <person name="Vaulot D."/>
            <person name="Probert I."/>
            <person name="Calteau A."/>
            <person name="Gourvil P."/>
            <person name="Marie D."/>
            <person name="Grebert T."/>
            <person name="Bouchier C."/>
            <person name="Le Panse S."/>
            <person name="Gachenot M."/>
            <person name="Rodriguez F."/>
            <person name="Garrido J.L."/>
        </authorList>
    </citation>
    <scope>NUCLEOTIDE SEQUENCE [LARGE SCALE GENOMIC DNA]</scope>
    <source>
        <strain evidence="3 4">RCC1774</strain>
    </source>
</reference>
<accession>A0A2W1JEF4</accession>
<evidence type="ECO:0000256" key="1">
    <source>
        <dbReference type="ARBA" id="ARBA00022801"/>
    </source>
</evidence>
<protein>
    <submittedName>
        <fullName evidence="3">Streptothricin hydrolase</fullName>
        <ecNumber evidence="3">3.5.2.19</ecNumber>
    </submittedName>
</protein>
<evidence type="ECO:0000313" key="3">
    <source>
        <dbReference type="EMBL" id="PZD72170.1"/>
    </source>
</evidence>
<dbReference type="InterPro" id="IPR000868">
    <property type="entry name" value="Isochorismatase-like_dom"/>
</dbReference>
<dbReference type="AlphaFoldDB" id="A0A2W1JEF4"/>
<dbReference type="Pfam" id="PF00857">
    <property type="entry name" value="Isochorismatase"/>
    <property type="match status" value="1"/>
</dbReference>
<gene>
    <name evidence="3" type="primary">sttH</name>
    <name evidence="3" type="ORF">C1752_03756</name>
</gene>
<feature type="domain" description="Isochorismatase-like" evidence="2">
    <location>
        <begin position="5"/>
        <end position="176"/>
    </location>
</feature>
<evidence type="ECO:0000259" key="2">
    <source>
        <dbReference type="Pfam" id="PF00857"/>
    </source>
</evidence>
<dbReference type="InterPro" id="IPR050272">
    <property type="entry name" value="Isochorismatase-like_hydrls"/>
</dbReference>
<dbReference type="SUPFAM" id="SSF52499">
    <property type="entry name" value="Isochorismatase-like hydrolases"/>
    <property type="match status" value="1"/>
</dbReference>